<dbReference type="InterPro" id="IPR025855">
    <property type="entry name" value="Replic_Relax"/>
</dbReference>
<evidence type="ECO:0000313" key="1">
    <source>
        <dbReference type="EMBL" id="GMG71838.1"/>
    </source>
</evidence>
<name>A0AAX6BDP6_PRIMG</name>
<protein>
    <submittedName>
        <fullName evidence="1">Replication-relaxation family protein</fullName>
    </submittedName>
</protein>
<sequence length="197" mass="23045">MNQLVKREQRVENILLSLKKLSYLSRSQIQALHDLGGERNAQKILKSMGEYLNSFREGETVYYLSKEGRERIGASRVNKKTTTAQHYIMRNTLYIGYQSPETWKNEIRFSVEGIATVICDATFTHGKQRYIIEVDYMQKMNANKAKIQKYKKLIDAGVFENVLPKFVWITTTEYRRKQLQKLSKGLDVQVFTISEFN</sequence>
<dbReference type="Pfam" id="PF13814">
    <property type="entry name" value="Replic_Relax"/>
    <property type="match status" value="1"/>
</dbReference>
<gene>
    <name evidence="1" type="ORF">ShirakiTB12_03060</name>
</gene>
<dbReference type="RefSeq" id="WP_310876293.1">
    <property type="nucleotide sequence ID" value="NZ_BSYK01000001.1"/>
</dbReference>
<accession>A0AAX6BDP6</accession>
<proteinExistence type="predicted"/>
<dbReference type="Proteomes" id="UP001165240">
    <property type="component" value="Unassembled WGS sequence"/>
</dbReference>
<organism evidence="1 2">
    <name type="scientific">Priestia megaterium</name>
    <name type="common">Bacillus megaterium</name>
    <dbReference type="NCBI Taxonomy" id="1404"/>
    <lineage>
        <taxon>Bacteria</taxon>
        <taxon>Bacillati</taxon>
        <taxon>Bacillota</taxon>
        <taxon>Bacilli</taxon>
        <taxon>Bacillales</taxon>
        <taxon>Bacillaceae</taxon>
        <taxon>Priestia</taxon>
    </lineage>
</organism>
<comment type="caution">
    <text evidence="1">The sequence shown here is derived from an EMBL/GenBank/DDBJ whole genome shotgun (WGS) entry which is preliminary data.</text>
</comment>
<evidence type="ECO:0000313" key="2">
    <source>
        <dbReference type="Proteomes" id="UP001165240"/>
    </source>
</evidence>
<dbReference type="AlphaFoldDB" id="A0AAX6BDP6"/>
<dbReference type="EMBL" id="BSYK01000001">
    <property type="protein sequence ID" value="GMG71838.1"/>
    <property type="molecule type" value="Genomic_DNA"/>
</dbReference>
<reference evidence="1" key="1">
    <citation type="journal article" date="2024" name="Appl Microbiol">
        <title>Effect of kuratsuki Bacillus and Priestia on Taste of Sake.</title>
        <authorList>
            <person name="Kobayashi K."/>
            <person name="Nishida H."/>
        </authorList>
    </citation>
    <scope>NUCLEOTIDE SEQUENCE</scope>
    <source>
        <strain evidence="1">B-12</strain>
    </source>
</reference>